<evidence type="ECO:0000313" key="2">
    <source>
        <dbReference type="EMBL" id="KAK5976496.1"/>
    </source>
</evidence>
<dbReference type="SUPFAM" id="SSF50978">
    <property type="entry name" value="WD40 repeat-like"/>
    <property type="match status" value="1"/>
</dbReference>
<dbReference type="EMBL" id="WIXE01011798">
    <property type="protein sequence ID" value="KAK5976496.1"/>
    <property type="molecule type" value="Genomic_DNA"/>
</dbReference>
<keyword evidence="3" id="KW-1185">Reference proteome</keyword>
<gene>
    <name evidence="2" type="ORF">GCK32_013196</name>
</gene>
<dbReference type="InterPro" id="IPR036322">
    <property type="entry name" value="WD40_repeat_dom_sf"/>
</dbReference>
<dbReference type="InterPro" id="IPR001680">
    <property type="entry name" value="WD40_rpt"/>
</dbReference>
<name>A0AAN8FC27_TRICO</name>
<protein>
    <recommendedName>
        <fullName evidence="1">HPS5-like beta-propeller domain-containing protein</fullName>
    </recommendedName>
</protein>
<proteinExistence type="predicted"/>
<evidence type="ECO:0000313" key="3">
    <source>
        <dbReference type="Proteomes" id="UP001331761"/>
    </source>
</evidence>
<dbReference type="Proteomes" id="UP001331761">
    <property type="component" value="Unassembled WGS sequence"/>
</dbReference>
<feature type="domain" description="HPS5-like beta-propeller" evidence="1">
    <location>
        <begin position="25"/>
        <end position="368"/>
    </location>
</feature>
<dbReference type="InterPro" id="IPR015943">
    <property type="entry name" value="WD40/YVTN_repeat-like_dom_sf"/>
</dbReference>
<sequence length="444" mass="47930">MDVPSSSSCSPDIGDGADEAPTHFLMELVTLDHLMMTSSSSKRSKLTCLAVSSQFLILGTSTGGVSVYGRYSSSRKRLNAPSGPLHFINTKDGPVSTLCVAPKEGIVAVGSDSGRVHVIEFSTSPSPVKHLLTRDTRRLKKVTSLIWSTDSKKLYSGHENGAVMVHHLDAKYLFRSSCTVLASFDDGPIVQLDVSGQSVLVSTQGASYICGIDDKNITQVGKKPRKGPLGACFISPAQDQLSSSQQNAVILAARPNGRVWEANAAGVVYRTHQLRENTTFPRPPIISSRNDYTCVGTKVDVTTTDASNSITLGVLQHIVVEEVPYILSISGSCLIVFDVEQSKLVLVSDLQEEICCCCICGADLFVLLRGIAIPRKYTLCSRTMVVKRLLAKSLPIQCAHFMLQYKCCSWPPDLVNSTADALANSTKKVFTFVLFGSSISNKDV</sequence>
<accession>A0AAN8FC27</accession>
<dbReference type="PANTHER" id="PTHR23287">
    <property type="entry name" value="RUBY-EYE2-LIKE PROTEIN"/>
    <property type="match status" value="1"/>
</dbReference>
<dbReference type="SMART" id="SM00320">
    <property type="entry name" value="WD40"/>
    <property type="match status" value="2"/>
</dbReference>
<comment type="caution">
    <text evidence="2">The sequence shown here is derived from an EMBL/GenBank/DDBJ whole genome shotgun (WGS) entry which is preliminary data.</text>
</comment>
<dbReference type="GO" id="GO:0048066">
    <property type="term" value="P:developmental pigmentation"/>
    <property type="evidence" value="ECO:0007669"/>
    <property type="project" value="TreeGrafter"/>
</dbReference>
<dbReference type="InterPro" id="IPR056499">
    <property type="entry name" value="Beta-prop_HPS5-like"/>
</dbReference>
<organism evidence="2 3">
    <name type="scientific">Trichostrongylus colubriformis</name>
    <name type="common">Black scour worm</name>
    <dbReference type="NCBI Taxonomy" id="6319"/>
    <lineage>
        <taxon>Eukaryota</taxon>
        <taxon>Metazoa</taxon>
        <taxon>Ecdysozoa</taxon>
        <taxon>Nematoda</taxon>
        <taxon>Chromadorea</taxon>
        <taxon>Rhabditida</taxon>
        <taxon>Rhabditina</taxon>
        <taxon>Rhabditomorpha</taxon>
        <taxon>Strongyloidea</taxon>
        <taxon>Trichostrongylidae</taxon>
        <taxon>Trichostrongylus</taxon>
    </lineage>
</organism>
<dbReference type="AlphaFoldDB" id="A0AAN8FC27"/>
<dbReference type="Pfam" id="PF23756">
    <property type="entry name" value="Beta-prop_HPS5"/>
    <property type="match status" value="1"/>
</dbReference>
<evidence type="ECO:0000259" key="1">
    <source>
        <dbReference type="Pfam" id="PF23756"/>
    </source>
</evidence>
<dbReference type="PANTHER" id="PTHR23287:SF18">
    <property type="entry name" value="BLOC-2 COMPLEX MEMBER HPS5"/>
    <property type="match status" value="1"/>
</dbReference>
<reference evidence="2 3" key="1">
    <citation type="submission" date="2019-10" db="EMBL/GenBank/DDBJ databases">
        <title>Assembly and Annotation for the nematode Trichostrongylus colubriformis.</title>
        <authorList>
            <person name="Martin J."/>
        </authorList>
    </citation>
    <scope>NUCLEOTIDE SEQUENCE [LARGE SCALE GENOMIC DNA]</scope>
    <source>
        <strain evidence="2">G859</strain>
        <tissue evidence="2">Whole worm</tissue>
    </source>
</reference>
<dbReference type="GO" id="GO:0005737">
    <property type="term" value="C:cytoplasm"/>
    <property type="evidence" value="ECO:0007669"/>
    <property type="project" value="TreeGrafter"/>
</dbReference>
<dbReference type="Gene3D" id="2.130.10.10">
    <property type="entry name" value="YVTN repeat-like/Quinoprotein amine dehydrogenase"/>
    <property type="match status" value="1"/>
</dbReference>